<dbReference type="GeneID" id="93585123"/>
<sequence>MSSHLWRAYFENDLEKFRSLLGLSEDRSGGTNEYTTGSLTNEPSFDLSSLPRRQPTFSGYNTVPSTESKAVTLNRFQINSRLPANIIANPLAPTTGLTLLHHAATANKLEFVEALLMHPQTDLFLQDFESGWTALHRALYFGNISVAKQILSKNDGVGLVKIKDREGNSPFELFESTIKVETVKHGLEPDTTDEFDENSDEEEDTESEDLDLEVGEFKGEYLGDEAFVWGSNKNVSLGFSDGDDRQFPERMPIPKPGSGGSQDALVTLAPTYVKDIQLAKFHSAMITTAASNNLYVCGHGQGGRLGLAHQSTEFTFRRVELPRRVRTVALGQDHTVAVLENGDVFTWGTGRYGQLGYPANIDKNDKEEYQLVPRQVFTNLRREKVIGAAASKHHSVVHTTDSIFVFGKNEGQLGLVDADSRTLETQTSPRKVAAVALSEQLISMITVTDKATAVLLENHDVWVLMNFGIMKLTFPFERFPNTGIKPTRPTSKYQSKPNFITKISSGGNTIAALARMGDVFTINVEKSTATTTRSLPVPQRIWSLRKRHMAVRDVDVGQEGAVIICTESGSVWQRTRRSKVKETQGLGGSSSTNHTAPQLLDRAKDYKFARIPGLTHIVGVRSNAFGSFAAVRRDVDILKTQLRVRDPTLWDDLGSLLSFHDDLNSLEDKERTEEITKPDTNDLRERAMDWFLQEDFINVLKETIHEMDLTEYDTVIRSAELDDLGISVPAHSFMLTSRCPQLRSLFAKAMKSRTVRHEGIVEIHHHPGGTFDLTFKSINWFSLLIFIFYLYKDVVVTVWTKFSKNKEQTSLFQRVRTDLGLLANNFGLKQLAAATSGLYSAKLTLDTDIEEALSDPFFSATGDMLLELKDDTIKVHSSLLCARCSFFDALYHGGSGRWLATRKGEEEYAADQLIRVDMKHVTFETMNIVLKFLYSDKSLHLFDTVKTTEDGVDAFIDLVIDVLGVANELMLDRLVEICQRTIGRFVNTRNATSILAAISESSVSTFKEVCLEYIFRNIDTMMETRALDEFDGDLMAELDEAVKERQLAYMPFSRSGRAEAELLERHPHLGTSVENEQKALLQLLEGGPIAASAAEVDFASSPASYRQSSSFRAGSYEKQRRRRSSKSGQERPPVKTPPLLPVQGSELIFDMDDEDSGSKSRKTPISQSPALNRNDSCGLGTTPKTDVWYNCKGKQIGPEGIPVSPNQGGPSSQVVPSETTSRPWTLGAGIQSNKLDMREIITQASKNRTSNLSLGLSSASIDTTGVSELPASNFTAPITTKVSQKERKRQQQLQAQQAACSPVPALASTPDKSTTAPKASPWKAVRSPSNPLSLQQQQTSSPLSTPRKDNAPNKLLDVFQTPPPTQLPLNFNTPPRQVTSPKGTQLVAPKHNLPTPPPQVHTLRYNSSGNVIPTGPSKSMSSPTQPRSERYDDFPPLSGRLEQVHLPLAEIIQQEQIQQDTIKGKGPKQSLQEIQQEQEFMDWWEKESERYQQEEHERQISQQGQKGAGVNKGRGRGGARGGRANLRGHGGKVTQSGQNPQQAKDVPATAKRGGPEKGVIRGRRRGRGKGGQETSASTEASVKV</sequence>
<keyword evidence="6" id="KW-1185">Reference proteome</keyword>
<feature type="region of interest" description="Disordered" evidence="3">
    <location>
        <begin position="575"/>
        <end position="596"/>
    </location>
</feature>
<evidence type="ECO:0000313" key="6">
    <source>
        <dbReference type="Proteomes" id="UP000283090"/>
    </source>
</evidence>
<evidence type="ECO:0000256" key="2">
    <source>
        <dbReference type="PROSITE-ProRule" id="PRU00235"/>
    </source>
</evidence>
<dbReference type="OrthoDB" id="1893551at2759"/>
<dbReference type="SMART" id="SM00225">
    <property type="entry name" value="BTB"/>
    <property type="match status" value="1"/>
</dbReference>
<proteinExistence type="predicted"/>
<feature type="compositionally biased region" description="Basic and acidic residues" evidence="3">
    <location>
        <begin position="1483"/>
        <end position="1499"/>
    </location>
</feature>
<protein>
    <recommendedName>
        <fullName evidence="4">BTB domain-containing protein</fullName>
    </recommendedName>
</protein>
<dbReference type="EMBL" id="SAEB01000003">
    <property type="protein sequence ID" value="RVD88635.1"/>
    <property type="molecule type" value="Genomic_DNA"/>
</dbReference>
<feature type="region of interest" description="Disordered" evidence="3">
    <location>
        <begin position="1278"/>
        <end position="1354"/>
    </location>
</feature>
<dbReference type="PANTHER" id="PTHR22872">
    <property type="entry name" value="BTK-BINDING PROTEIN-RELATED"/>
    <property type="match status" value="1"/>
</dbReference>
<dbReference type="SMART" id="SM00248">
    <property type="entry name" value="ANK"/>
    <property type="match status" value="2"/>
</dbReference>
<feature type="compositionally biased region" description="Polar residues" evidence="3">
    <location>
        <begin position="1572"/>
        <end position="1584"/>
    </location>
</feature>
<comment type="caution">
    <text evidence="5">The sequence shown here is derived from an EMBL/GenBank/DDBJ whole genome shotgun (WGS) entry which is preliminary data.</text>
</comment>
<feature type="region of interest" description="Disordered" evidence="3">
    <location>
        <begin position="1459"/>
        <end position="1584"/>
    </location>
</feature>
<feature type="domain" description="BTB" evidence="4">
    <location>
        <begin position="862"/>
        <end position="937"/>
    </location>
</feature>
<evidence type="ECO:0000256" key="1">
    <source>
        <dbReference type="ARBA" id="ARBA00022737"/>
    </source>
</evidence>
<evidence type="ECO:0000313" key="5">
    <source>
        <dbReference type="EMBL" id="RVD88635.1"/>
    </source>
</evidence>
<feature type="compositionally biased region" description="Polar residues" evidence="3">
    <location>
        <begin position="1163"/>
        <end position="1175"/>
    </location>
</feature>
<dbReference type="Pfam" id="PF00651">
    <property type="entry name" value="BTB"/>
    <property type="match status" value="1"/>
</dbReference>
<dbReference type="Proteomes" id="UP000283090">
    <property type="component" value="Unassembled WGS sequence"/>
</dbReference>
<dbReference type="InterPro" id="IPR051625">
    <property type="entry name" value="Signaling_Regulatory_Domain"/>
</dbReference>
<dbReference type="InterPro" id="IPR009091">
    <property type="entry name" value="RCC1/BLIP-II"/>
</dbReference>
<dbReference type="Pfam" id="PF12796">
    <property type="entry name" value="Ank_2"/>
    <property type="match status" value="1"/>
</dbReference>
<gene>
    <name evidence="5" type="ORF">DFL_002812</name>
</gene>
<feature type="repeat" description="RCC1" evidence="2">
    <location>
        <begin position="342"/>
        <end position="401"/>
    </location>
</feature>
<feature type="compositionally biased region" description="Acidic residues" evidence="3">
    <location>
        <begin position="190"/>
        <end position="210"/>
    </location>
</feature>
<dbReference type="Gene3D" id="1.25.40.20">
    <property type="entry name" value="Ankyrin repeat-containing domain"/>
    <property type="match status" value="1"/>
</dbReference>
<dbReference type="PROSITE" id="PS50012">
    <property type="entry name" value="RCC1_3"/>
    <property type="match status" value="2"/>
</dbReference>
<dbReference type="Pfam" id="PF00415">
    <property type="entry name" value="RCC1"/>
    <property type="match status" value="2"/>
</dbReference>
<feature type="compositionally biased region" description="Low complexity" evidence="3">
    <location>
        <begin position="1327"/>
        <end position="1345"/>
    </location>
</feature>
<feature type="region of interest" description="Disordered" evidence="3">
    <location>
        <begin position="1198"/>
        <end position="1226"/>
    </location>
</feature>
<accession>A0A437ABJ4</accession>
<dbReference type="RefSeq" id="XP_067494179.1">
    <property type="nucleotide sequence ID" value="XM_067631655.1"/>
</dbReference>
<feature type="compositionally biased region" description="Gly residues" evidence="3">
    <location>
        <begin position="1506"/>
        <end position="1521"/>
    </location>
</feature>
<feature type="compositionally biased region" description="Polar residues" evidence="3">
    <location>
        <begin position="1204"/>
        <end position="1223"/>
    </location>
</feature>
<dbReference type="InterPro" id="IPR000408">
    <property type="entry name" value="Reg_chr_condens"/>
</dbReference>
<feature type="compositionally biased region" description="Polar residues" evidence="3">
    <location>
        <begin position="1404"/>
        <end position="1426"/>
    </location>
</feature>
<dbReference type="Gene3D" id="3.30.710.10">
    <property type="entry name" value="Potassium Channel Kv1.1, Chain A"/>
    <property type="match status" value="2"/>
</dbReference>
<evidence type="ECO:0000256" key="3">
    <source>
        <dbReference type="SAM" id="MobiDB-lite"/>
    </source>
</evidence>
<feature type="compositionally biased region" description="Polar residues" evidence="3">
    <location>
        <begin position="1533"/>
        <end position="1542"/>
    </location>
</feature>
<dbReference type="PANTHER" id="PTHR22872:SF2">
    <property type="entry name" value="INHIBITOR OF BRUTON TYROSINE KINASE"/>
    <property type="match status" value="1"/>
</dbReference>
<dbReference type="PROSITE" id="PS50097">
    <property type="entry name" value="BTB"/>
    <property type="match status" value="1"/>
</dbReference>
<feature type="region of interest" description="Disordered" evidence="3">
    <location>
        <begin position="1376"/>
        <end position="1430"/>
    </location>
</feature>
<dbReference type="STRING" id="97331.A0A437ABJ4"/>
<feature type="compositionally biased region" description="Polar residues" evidence="3">
    <location>
        <begin position="1469"/>
        <end position="1478"/>
    </location>
</feature>
<dbReference type="VEuPathDB" id="FungiDB:DFL_002812"/>
<feature type="repeat" description="RCC1" evidence="2">
    <location>
        <begin position="292"/>
        <end position="341"/>
    </location>
</feature>
<evidence type="ECO:0000259" key="4">
    <source>
        <dbReference type="PROSITE" id="PS50097"/>
    </source>
</evidence>
<reference evidence="5 6" key="1">
    <citation type="submission" date="2019-01" db="EMBL/GenBank/DDBJ databases">
        <title>Intercellular communication is required for trap formation in the nematode-trapping fungus Duddingtonia flagrans.</title>
        <authorList>
            <person name="Youssar L."/>
            <person name="Wernet V."/>
            <person name="Hensel N."/>
            <person name="Hildebrandt H.-G."/>
            <person name="Fischer R."/>
        </authorList>
    </citation>
    <scope>NUCLEOTIDE SEQUENCE [LARGE SCALE GENOMIC DNA]</scope>
    <source>
        <strain evidence="5 6">CBS H-5679</strain>
    </source>
</reference>
<name>A0A437ABJ4_ARTFL</name>
<dbReference type="InterPro" id="IPR002110">
    <property type="entry name" value="Ankyrin_rpt"/>
</dbReference>
<dbReference type="InterPro" id="IPR011333">
    <property type="entry name" value="SKP1/BTB/POZ_sf"/>
</dbReference>
<dbReference type="SUPFAM" id="SSF48403">
    <property type="entry name" value="Ankyrin repeat"/>
    <property type="match status" value="1"/>
</dbReference>
<feature type="region of interest" description="Disordered" evidence="3">
    <location>
        <begin position="1109"/>
        <end position="1179"/>
    </location>
</feature>
<organism evidence="5 6">
    <name type="scientific">Arthrobotrys flagrans</name>
    <name type="common">Nematode-trapping fungus</name>
    <name type="synonym">Trichothecium flagrans</name>
    <dbReference type="NCBI Taxonomy" id="97331"/>
    <lineage>
        <taxon>Eukaryota</taxon>
        <taxon>Fungi</taxon>
        <taxon>Dikarya</taxon>
        <taxon>Ascomycota</taxon>
        <taxon>Pezizomycotina</taxon>
        <taxon>Orbiliomycetes</taxon>
        <taxon>Orbiliales</taxon>
        <taxon>Orbiliaceae</taxon>
        <taxon>Arthrobotrys</taxon>
    </lineage>
</organism>
<dbReference type="InterPro" id="IPR036770">
    <property type="entry name" value="Ankyrin_rpt-contain_sf"/>
</dbReference>
<dbReference type="SUPFAM" id="SSF54695">
    <property type="entry name" value="POZ domain"/>
    <property type="match status" value="1"/>
</dbReference>
<feature type="region of interest" description="Disordered" evidence="3">
    <location>
        <begin position="185"/>
        <end position="210"/>
    </location>
</feature>
<keyword evidence="1" id="KW-0677">Repeat</keyword>
<dbReference type="Gene3D" id="2.130.10.30">
    <property type="entry name" value="Regulator of chromosome condensation 1/beta-lactamase-inhibitor protein II"/>
    <property type="match status" value="1"/>
</dbReference>
<dbReference type="SUPFAM" id="SSF50985">
    <property type="entry name" value="RCC1/BLIP-II"/>
    <property type="match status" value="1"/>
</dbReference>
<dbReference type="InterPro" id="IPR000210">
    <property type="entry name" value="BTB/POZ_dom"/>
</dbReference>